<evidence type="ECO:0000313" key="3">
    <source>
        <dbReference type="Proteomes" id="UP000051220"/>
    </source>
</evidence>
<comment type="caution">
    <text evidence="2">The sequence shown here is derived from an EMBL/GenBank/DDBJ whole genome shotgun (WGS) entry which is preliminary data.</text>
</comment>
<dbReference type="GO" id="GO:0003824">
    <property type="term" value="F:catalytic activity"/>
    <property type="evidence" value="ECO:0007669"/>
    <property type="project" value="UniProtKB-ARBA"/>
</dbReference>
<dbReference type="GO" id="GO:0015937">
    <property type="term" value="P:coenzyme A biosynthetic process"/>
    <property type="evidence" value="ECO:0007669"/>
    <property type="project" value="UniProtKB-ARBA"/>
</dbReference>
<dbReference type="Gene3D" id="3.40.50.10300">
    <property type="entry name" value="CoaB-like"/>
    <property type="match status" value="1"/>
</dbReference>
<sequence>MKALVIAGPTSTPLDQARSILNHSTGQTGVLVTDQLQSSGFSTELWLGQGANYPLPPHLSFKHRFFTLADLIGLIGQTDLTHFHAILLPAALPDYEFDQATDANHQPLESRKWPGSLPSIHIQLRPCSRILPLLRQKAPQAKIVGWKWEASRTPQEALQAVRQQIAHSKTCACVLNGPAYGAGFQLIPATGEANHCHNAQELGVALAKLLRS</sequence>
<evidence type="ECO:0000259" key="1">
    <source>
        <dbReference type="Pfam" id="PF04127"/>
    </source>
</evidence>
<accession>A0A0R2XCR8</accession>
<gene>
    <name evidence="2" type="ORF">ABS33_02265</name>
</gene>
<dbReference type="InterPro" id="IPR035929">
    <property type="entry name" value="CoaB-like_sf"/>
</dbReference>
<organism evidence="2 3">
    <name type="scientific">Verrucomicrobia subdivision 6 bacterium BACL9 MAG-120924-bin69</name>
    <dbReference type="NCBI Taxonomy" id="1655635"/>
    <lineage>
        <taxon>Bacteria</taxon>
        <taxon>Pseudomonadati</taxon>
        <taxon>Verrucomicrobiota</taxon>
        <taxon>Verrucomicrobiia</taxon>
        <taxon>Verrucomicrobiales</taxon>
        <taxon>Verrucomicrobia subdivision 6</taxon>
    </lineage>
</organism>
<proteinExistence type="predicted"/>
<protein>
    <recommendedName>
        <fullName evidence="1">DNA/pantothenate metabolism flavoprotein C-terminal domain-containing protein</fullName>
    </recommendedName>
</protein>
<evidence type="ECO:0000313" key="2">
    <source>
        <dbReference type="EMBL" id="KRP34057.1"/>
    </source>
</evidence>
<name>A0A0R2XCR8_9BACT</name>
<feature type="domain" description="DNA/pantothenate metabolism flavoprotein C-terminal" evidence="1">
    <location>
        <begin position="2"/>
        <end position="162"/>
    </location>
</feature>
<dbReference type="Pfam" id="PF04127">
    <property type="entry name" value="DFP"/>
    <property type="match status" value="1"/>
</dbReference>
<dbReference type="InterPro" id="IPR007085">
    <property type="entry name" value="DNA/pantothenate-metab_flavo_C"/>
</dbReference>
<dbReference type="AlphaFoldDB" id="A0A0R2XCR8"/>
<reference evidence="2 3" key="1">
    <citation type="submission" date="2015-10" db="EMBL/GenBank/DDBJ databases">
        <title>Metagenome-Assembled Genomes uncover a global brackish microbiome.</title>
        <authorList>
            <person name="Hugerth L.W."/>
            <person name="Larsson J."/>
            <person name="Alneberg J."/>
            <person name="Lindh M.V."/>
            <person name="Legrand C."/>
            <person name="Pinhassi J."/>
            <person name="Andersson A.F."/>
        </authorList>
    </citation>
    <scope>NUCLEOTIDE SEQUENCE [LARGE SCALE GENOMIC DNA]</scope>
    <source>
        <strain evidence="2">BACL9 MAG-120924-bin69</strain>
    </source>
</reference>
<dbReference type="Proteomes" id="UP000051220">
    <property type="component" value="Unassembled WGS sequence"/>
</dbReference>
<dbReference type="EMBL" id="LIDN01000048">
    <property type="protein sequence ID" value="KRP34057.1"/>
    <property type="molecule type" value="Genomic_DNA"/>
</dbReference>
<dbReference type="SUPFAM" id="SSF102645">
    <property type="entry name" value="CoaB-like"/>
    <property type="match status" value="1"/>
</dbReference>